<dbReference type="Proteomes" id="UP001500426">
    <property type="component" value="Unassembled WGS sequence"/>
</dbReference>
<dbReference type="EMBL" id="BAABCS010000018">
    <property type="protein sequence ID" value="GAA4053394.1"/>
    <property type="molecule type" value="Genomic_DNA"/>
</dbReference>
<dbReference type="PANTHER" id="PTHR37841">
    <property type="entry name" value="GLR2918 PROTEIN"/>
    <property type="match status" value="1"/>
</dbReference>
<dbReference type="Pfam" id="PF14903">
    <property type="entry name" value="WG_beta_rep"/>
    <property type="match status" value="1"/>
</dbReference>
<evidence type="ECO:0000313" key="2">
    <source>
        <dbReference type="Proteomes" id="UP001500426"/>
    </source>
</evidence>
<keyword evidence="2" id="KW-1185">Reference proteome</keyword>
<protein>
    <recommendedName>
        <fullName evidence="3">WG repeat-containing protein</fullName>
    </recommendedName>
</protein>
<gene>
    <name evidence="1" type="ORF">GCM10022388_19770</name>
</gene>
<comment type="caution">
    <text evidence="1">The sequence shown here is derived from an EMBL/GenBank/DDBJ whole genome shotgun (WGS) entry which is preliminary data.</text>
</comment>
<name>A0ABP7UVR1_9FLAO</name>
<reference evidence="2" key="1">
    <citation type="journal article" date="2019" name="Int. J. Syst. Evol. Microbiol.">
        <title>The Global Catalogue of Microorganisms (GCM) 10K type strain sequencing project: providing services to taxonomists for standard genome sequencing and annotation.</title>
        <authorList>
            <consortium name="The Broad Institute Genomics Platform"/>
            <consortium name="The Broad Institute Genome Sequencing Center for Infectious Disease"/>
            <person name="Wu L."/>
            <person name="Ma J."/>
        </authorList>
    </citation>
    <scope>NUCLEOTIDE SEQUENCE [LARGE SCALE GENOMIC DNA]</scope>
    <source>
        <strain evidence="2">JCM 17068</strain>
    </source>
</reference>
<dbReference type="PANTHER" id="PTHR37841:SF1">
    <property type="entry name" value="DUF3298 DOMAIN-CONTAINING PROTEIN"/>
    <property type="match status" value="1"/>
</dbReference>
<dbReference type="InterPro" id="IPR032774">
    <property type="entry name" value="WG_beta_rep"/>
</dbReference>
<evidence type="ECO:0000313" key="1">
    <source>
        <dbReference type="EMBL" id="GAA4053394.1"/>
    </source>
</evidence>
<evidence type="ECO:0008006" key="3">
    <source>
        <dbReference type="Google" id="ProtNLM"/>
    </source>
</evidence>
<accession>A0ABP7UVR1</accession>
<proteinExistence type="predicted"/>
<dbReference type="RefSeq" id="WP_345094093.1">
    <property type="nucleotide sequence ID" value="NZ_BAABCS010000018.1"/>
</dbReference>
<sequence>MKKVKIIKLEPTLELSKVFYKNTIDAQVGMCYELQDILASLNKDINNLTDKEIVFINKKLFPDHLEFYNLENNQGQLLLPTIYTYMQPLQNNNLVCFSKFGEDQQYDLMDSSGKIIYSDARDISAFDNNVIFIQDHDLNQRLYHYDANNNQLKLIAELEKNKMYGEFKFSENRLFVDSGYYDENLEPTTPFCFDNGKEYSEGLAAVSLNGKWGYINAKGEVIIDFQFGYASSFKKGMAKVLIISPTFKNPRGEWIEKECFNNIHNKNREWFATSFPQFPKKHIIPLSVIRKIECSKYKSKKLYHNFSLEIEEDEMLNGYGTYATIDLNGNILKQEEHINLEESINQENTINVNTNQNSWLEKITKNSFVINSIPDDLFVNKQFIKQALQANPTTFEYLSLLYSDDEEIGSFALQIAPVFCYDLLSDRLKALYKSQYEAYQEEEMDLDTSNISLTEQEDDSDLPF</sequence>
<organism evidence="1 2">
    <name type="scientific">Flavobacterium chungnamense</name>
    <dbReference type="NCBI Taxonomy" id="706182"/>
    <lineage>
        <taxon>Bacteria</taxon>
        <taxon>Pseudomonadati</taxon>
        <taxon>Bacteroidota</taxon>
        <taxon>Flavobacteriia</taxon>
        <taxon>Flavobacteriales</taxon>
        <taxon>Flavobacteriaceae</taxon>
        <taxon>Flavobacterium</taxon>
    </lineage>
</organism>